<evidence type="ECO:0008006" key="4">
    <source>
        <dbReference type="Google" id="ProtNLM"/>
    </source>
</evidence>
<keyword evidence="3" id="KW-1185">Reference proteome</keyword>
<dbReference type="STRING" id="2041.AERYTH_06285"/>
<organism evidence="2 3">
    <name type="scientific">Aeromicrobium erythreum</name>
    <dbReference type="NCBI Taxonomy" id="2041"/>
    <lineage>
        <taxon>Bacteria</taxon>
        <taxon>Bacillati</taxon>
        <taxon>Actinomycetota</taxon>
        <taxon>Actinomycetes</taxon>
        <taxon>Propionibacteriales</taxon>
        <taxon>Nocardioidaceae</taxon>
        <taxon>Aeromicrobium</taxon>
    </lineage>
</organism>
<dbReference type="InterPro" id="IPR013784">
    <property type="entry name" value="Carb-bd-like_fold"/>
</dbReference>
<dbReference type="EMBL" id="CP011502">
    <property type="protein sequence ID" value="ALX04326.1"/>
    <property type="molecule type" value="Genomic_DNA"/>
</dbReference>
<proteinExistence type="predicted"/>
<sequence length="861" mass="88983">MIPRPVPLQRAVLALVTASALLLGILAGTAPAQAATTVVTGTITSFDGHPVSTGVELYVNIAEPGQTPLWSSTQQVFSDENGVYRFDEGLDATQYRIGVAPQSLSSYDEETGETTFTNLAPVFHPAARTVESATTVKVPAGRTTTVDITSPEGGVVSGTVTGQPDLRHDNLAVIAQYRDPATGTWGTAGFAPVFEEGHAYDLVLQPGSYKLRFYDGNGYHYTEYWNDAATRDAGQDVTVTAGGTLPGVDAELARAGRIEGRLTLASGAPVDTDNSFTTIERRDPATGTWSQVDDVDGGYLDAEGRFGFGPLVAGTYRVKAVSNEYPDTYYGGGTEGTPITVETSQVVTGIDLSLTKPGSVSGAVQLPTGKAAPGATVVVYAKAESGTWTQVDESSTDSRGGYVIGDVPAGTYAVQVFPGNPAYAPQVYLGKTSLDAGTPVTVKDGTRTRLSTVKLAAGATVSGTITLPKGVSDRVARTVDVIDPASGDLVSSVVASKRGSGTSWTYAVPGLAAGSYQVQFARSSGSSLATGLYFKNVPETQGRASATAVKVTAGKTTPSVNATLRTGATITGRVLDTRGEPLRCSVLAVSADGTLTTRSAVSSSSTGTFTISGLSAGQYKVLVQGDESACVADPQSNDETSGYYFDGDDTAGRTTWDPAQANLVTVEGTGTSALADQYYGPVEGDTFDSAPAPTVTGKAAVGSRLASDTAGDATPGQDGIAYQWLRNGKPISGATETGYTVVAADAGTVLTVRYTWRKEGYVDVVTASRDVKIGASNLAKPTISGTPAVGRTLKAARGTWAGTGWTYGYQWYRGDAAIKGATASTYTPTRSDRSKTLTVRVTARKTGFASATAASAGTKVR</sequence>
<dbReference type="Proteomes" id="UP000067689">
    <property type="component" value="Chromosome"/>
</dbReference>
<accession>A0A0U4CMI3</accession>
<dbReference type="Pfam" id="PF13620">
    <property type="entry name" value="CarboxypepD_reg"/>
    <property type="match status" value="1"/>
</dbReference>
<dbReference type="AlphaFoldDB" id="A0A0U4CMI3"/>
<dbReference type="Gene3D" id="2.60.40.2700">
    <property type="match status" value="2"/>
</dbReference>
<dbReference type="GO" id="GO:0030246">
    <property type="term" value="F:carbohydrate binding"/>
    <property type="evidence" value="ECO:0007669"/>
    <property type="project" value="InterPro"/>
</dbReference>
<evidence type="ECO:0000313" key="3">
    <source>
        <dbReference type="Proteomes" id="UP000067689"/>
    </source>
</evidence>
<protein>
    <recommendedName>
        <fullName evidence="4">Alpha-amylase</fullName>
    </recommendedName>
</protein>
<feature type="chain" id="PRO_5006847838" description="Alpha-amylase" evidence="1">
    <location>
        <begin position="35"/>
        <end position="861"/>
    </location>
</feature>
<name>A0A0U4CMI3_9ACTN</name>
<keyword evidence="1" id="KW-0732">Signal</keyword>
<evidence type="ECO:0000256" key="1">
    <source>
        <dbReference type="SAM" id="SignalP"/>
    </source>
</evidence>
<feature type="signal peptide" evidence="1">
    <location>
        <begin position="1"/>
        <end position="34"/>
    </location>
</feature>
<gene>
    <name evidence="2" type="ORF">AERYTH_06285</name>
</gene>
<reference evidence="2 3" key="1">
    <citation type="journal article" date="1991" name="Int. J. Syst. Bacteriol.">
        <title>Description of the erythromycin-producing bacterium Arthrobacter sp. strain NRRL B-3381 as Aeromicrobium erythreum gen. nov., sp. nov.</title>
        <authorList>
            <person name="Miller E.S."/>
            <person name="Woese C.R."/>
            <person name="Brenner S."/>
        </authorList>
    </citation>
    <scope>NUCLEOTIDE SEQUENCE [LARGE SCALE GENOMIC DNA]</scope>
    <source>
        <strain evidence="2 3">AR18</strain>
    </source>
</reference>
<dbReference type="RefSeq" id="WP_067856085.1">
    <property type="nucleotide sequence ID" value="NZ_CP011502.1"/>
</dbReference>
<dbReference type="KEGG" id="aer:AERYTH_06285"/>
<dbReference type="PATRIC" id="fig|2041.4.peg.1319"/>
<dbReference type="SUPFAM" id="SSF49452">
    <property type="entry name" value="Starch-binding domain-like"/>
    <property type="match status" value="2"/>
</dbReference>
<dbReference type="OrthoDB" id="3885507at2"/>
<evidence type="ECO:0000313" key="2">
    <source>
        <dbReference type="EMBL" id="ALX04326.1"/>
    </source>
</evidence>